<dbReference type="Proteomes" id="UP000185812">
    <property type="component" value="Unassembled WGS sequence"/>
</dbReference>
<reference evidence="9" key="1">
    <citation type="submission" date="2016-11" db="EMBL/GenBank/DDBJ databases">
        <authorList>
            <person name="Varghese N."/>
            <person name="Submissions S."/>
        </authorList>
    </citation>
    <scope>NUCLEOTIDE SEQUENCE [LARGE SCALE GENOMIC DNA]</scope>
    <source>
        <strain evidence="9">DSM 22212</strain>
    </source>
</reference>
<dbReference type="InterPro" id="IPR013551">
    <property type="entry name" value="YicC-like_C"/>
</dbReference>
<dbReference type="EMBL" id="FRAU01000002">
    <property type="protein sequence ID" value="SHK27752.1"/>
    <property type="molecule type" value="Genomic_DNA"/>
</dbReference>
<dbReference type="AlphaFoldDB" id="A0A1M6R5M5"/>
<keyword evidence="3" id="KW-0255">Endonuclease</keyword>
<sequence length="292" mass="33317">MITSMTGFGRGQAEQDGFSATVELRSVNNRYLDVSVRLPRLATLYEPDVLAAIRQAFSRGRITAQVDLRLPPEAGLLPRLNLQVARQYLTQLEALRAETGLHDPIRLEHLLALPDLFEKPDLPEEDDRIRQVLMTALQQAIEALQATRRQEGALLQADLEARLETIARHLEAIEARAPQRLVEAREKLRARVQELLRDDQIDPDRLELEIVLLADRLDITEECVRLRAHLQHFREALQAQEPSGRRLNFLTQELHREANTISAKANDATIALLAVQIKEEVEKIREQIQNIE</sequence>
<keyword evidence="2" id="KW-0540">Nuclease</keyword>
<feature type="domain" description="Endoribonuclease YicC-like C-terminal" evidence="7">
    <location>
        <begin position="173"/>
        <end position="292"/>
    </location>
</feature>
<evidence type="ECO:0000256" key="4">
    <source>
        <dbReference type="ARBA" id="ARBA00022801"/>
    </source>
</evidence>
<dbReference type="PANTHER" id="PTHR30636">
    <property type="entry name" value="UPF0701 PROTEIN YICC"/>
    <property type="match status" value="1"/>
</dbReference>
<dbReference type="PANTHER" id="PTHR30636:SF3">
    <property type="entry name" value="UPF0701 PROTEIN YICC"/>
    <property type="match status" value="1"/>
</dbReference>
<evidence type="ECO:0000259" key="6">
    <source>
        <dbReference type="Pfam" id="PF03755"/>
    </source>
</evidence>
<evidence type="ECO:0000256" key="2">
    <source>
        <dbReference type="ARBA" id="ARBA00022722"/>
    </source>
</evidence>
<evidence type="ECO:0000256" key="5">
    <source>
        <dbReference type="ARBA" id="ARBA00035648"/>
    </source>
</evidence>
<dbReference type="GO" id="GO:0016787">
    <property type="term" value="F:hydrolase activity"/>
    <property type="evidence" value="ECO:0007669"/>
    <property type="project" value="UniProtKB-KW"/>
</dbReference>
<accession>A0A1M6R5M5</accession>
<feature type="domain" description="Endoribonuclease YicC-like N-terminal" evidence="6">
    <location>
        <begin position="2"/>
        <end position="156"/>
    </location>
</feature>
<evidence type="ECO:0000256" key="1">
    <source>
        <dbReference type="ARBA" id="ARBA00001968"/>
    </source>
</evidence>
<organism evidence="8 9">
    <name type="scientific">Rhodothermus profundi</name>
    <dbReference type="NCBI Taxonomy" id="633813"/>
    <lineage>
        <taxon>Bacteria</taxon>
        <taxon>Pseudomonadati</taxon>
        <taxon>Rhodothermota</taxon>
        <taxon>Rhodothermia</taxon>
        <taxon>Rhodothermales</taxon>
        <taxon>Rhodothermaceae</taxon>
        <taxon>Rhodothermus</taxon>
    </lineage>
</organism>
<dbReference type="GO" id="GO:0004521">
    <property type="term" value="F:RNA endonuclease activity"/>
    <property type="evidence" value="ECO:0007669"/>
    <property type="project" value="InterPro"/>
</dbReference>
<dbReference type="InterPro" id="IPR013527">
    <property type="entry name" value="YicC-like_N"/>
</dbReference>
<gene>
    <name evidence="8" type="ORF">SAMN04488087_0715</name>
</gene>
<evidence type="ECO:0000256" key="3">
    <source>
        <dbReference type="ARBA" id="ARBA00022759"/>
    </source>
</evidence>
<dbReference type="InterPro" id="IPR005229">
    <property type="entry name" value="YicC/YloC-like"/>
</dbReference>
<dbReference type="Pfam" id="PF08340">
    <property type="entry name" value="YicC-like_C"/>
    <property type="match status" value="1"/>
</dbReference>
<dbReference type="NCBIfam" id="TIGR00255">
    <property type="entry name" value="YicC/YloC family endoribonuclease"/>
    <property type="match status" value="1"/>
</dbReference>
<dbReference type="Pfam" id="PF03755">
    <property type="entry name" value="YicC-like_N"/>
    <property type="match status" value="1"/>
</dbReference>
<keyword evidence="4" id="KW-0378">Hydrolase</keyword>
<dbReference type="OrthoDB" id="9771229at2"/>
<comment type="similarity">
    <text evidence="5">Belongs to the YicC/YloC family.</text>
</comment>
<name>A0A1M6R5M5_9BACT</name>
<keyword evidence="9" id="KW-1185">Reference proteome</keyword>
<proteinExistence type="inferred from homology"/>
<protein>
    <submittedName>
        <fullName evidence="8">TIGR00255 family protein</fullName>
    </submittedName>
</protein>
<evidence type="ECO:0000259" key="7">
    <source>
        <dbReference type="Pfam" id="PF08340"/>
    </source>
</evidence>
<evidence type="ECO:0000313" key="8">
    <source>
        <dbReference type="EMBL" id="SHK27752.1"/>
    </source>
</evidence>
<dbReference type="STRING" id="633813.SAMN04488087_0715"/>
<comment type="cofactor">
    <cofactor evidence="1">
        <name>a divalent metal cation</name>
        <dbReference type="ChEBI" id="CHEBI:60240"/>
    </cofactor>
</comment>
<evidence type="ECO:0000313" key="9">
    <source>
        <dbReference type="Proteomes" id="UP000185812"/>
    </source>
</evidence>